<dbReference type="GO" id="GO:0016757">
    <property type="term" value="F:glycosyltransferase activity"/>
    <property type="evidence" value="ECO:0007669"/>
    <property type="project" value="UniProtKB-KW"/>
</dbReference>
<evidence type="ECO:0000313" key="12">
    <source>
        <dbReference type="EMBL" id="CAF4787124.1"/>
    </source>
</evidence>
<dbReference type="InterPro" id="IPR003378">
    <property type="entry name" value="Fringe-like_glycosylTrfase"/>
</dbReference>
<evidence type="ECO:0000256" key="2">
    <source>
        <dbReference type="ARBA" id="ARBA00008661"/>
    </source>
</evidence>
<evidence type="ECO:0000259" key="11">
    <source>
        <dbReference type="Pfam" id="PF02434"/>
    </source>
</evidence>
<comment type="subcellular location">
    <subcellularLocation>
        <location evidence="9">Endomembrane system</location>
        <topology evidence="9">Single-pass membrane protein</topology>
    </subcellularLocation>
    <subcellularLocation>
        <location evidence="1">Membrane</location>
        <topology evidence="1">Single-pass type II membrane protein</topology>
    </subcellularLocation>
</comment>
<evidence type="ECO:0000256" key="6">
    <source>
        <dbReference type="ARBA" id="ARBA00022968"/>
    </source>
</evidence>
<dbReference type="PANTHER" id="PTHR10811">
    <property type="entry name" value="FRINGE-RELATED"/>
    <property type="match status" value="1"/>
</dbReference>
<comment type="caution">
    <text evidence="12">The sequence shown here is derived from an EMBL/GenBank/DDBJ whole genome shotgun (WGS) entry which is preliminary data.</text>
</comment>
<dbReference type="Gene3D" id="3.90.550.50">
    <property type="match status" value="1"/>
</dbReference>
<evidence type="ECO:0000256" key="4">
    <source>
        <dbReference type="ARBA" id="ARBA00022679"/>
    </source>
</evidence>
<protein>
    <recommendedName>
        <fullName evidence="11">Fringe-like glycosyltransferase domain-containing protein</fullName>
    </recommendedName>
</protein>
<evidence type="ECO:0000256" key="9">
    <source>
        <dbReference type="ARBA" id="ARBA00037847"/>
    </source>
</evidence>
<comment type="similarity">
    <text evidence="2">Belongs to the glycosyltransferase 31 family.</text>
</comment>
<reference evidence="12" key="1">
    <citation type="submission" date="2021-02" db="EMBL/GenBank/DDBJ databases">
        <authorList>
            <person name="Nowell W R."/>
        </authorList>
    </citation>
    <scope>NUCLEOTIDE SEQUENCE</scope>
</reference>
<dbReference type="Proteomes" id="UP000681720">
    <property type="component" value="Unassembled WGS sequence"/>
</dbReference>
<keyword evidence="6" id="KW-0735">Signal-anchor</keyword>
<proteinExistence type="inferred from homology"/>
<dbReference type="GO" id="GO:0012505">
    <property type="term" value="C:endomembrane system"/>
    <property type="evidence" value="ECO:0007669"/>
    <property type="project" value="UniProtKB-SubCell"/>
</dbReference>
<dbReference type="Pfam" id="PF02434">
    <property type="entry name" value="Fringe"/>
    <property type="match status" value="1"/>
</dbReference>
<keyword evidence="5 10" id="KW-0812">Transmembrane</keyword>
<keyword evidence="7 10" id="KW-1133">Transmembrane helix</keyword>
<keyword evidence="8 10" id="KW-0472">Membrane</keyword>
<keyword evidence="4" id="KW-0808">Transferase</keyword>
<name>A0A8S3BAG3_9BILA</name>
<accession>A0A8S3BAG3</accession>
<evidence type="ECO:0000313" key="13">
    <source>
        <dbReference type="Proteomes" id="UP000681720"/>
    </source>
</evidence>
<evidence type="ECO:0000256" key="3">
    <source>
        <dbReference type="ARBA" id="ARBA00022676"/>
    </source>
</evidence>
<feature type="transmembrane region" description="Helical" evidence="10">
    <location>
        <begin position="21"/>
        <end position="41"/>
    </location>
</feature>
<keyword evidence="3" id="KW-0328">Glycosyltransferase</keyword>
<evidence type="ECO:0000256" key="7">
    <source>
        <dbReference type="ARBA" id="ARBA00022989"/>
    </source>
</evidence>
<feature type="domain" description="Fringe-like glycosyltransferase" evidence="11">
    <location>
        <begin position="60"/>
        <end position="284"/>
    </location>
</feature>
<dbReference type="EMBL" id="CAJOBJ010146675">
    <property type="protein sequence ID" value="CAF4787124.1"/>
    <property type="molecule type" value="Genomic_DNA"/>
</dbReference>
<dbReference type="GO" id="GO:0016020">
    <property type="term" value="C:membrane"/>
    <property type="evidence" value="ECO:0007669"/>
    <property type="project" value="UniProtKB-SubCell"/>
</dbReference>
<sequence length="334" mass="40123">SIFMFHLCANYRRFTYRRINLSSFRFIIYFLLFSILMYYHFSISLKTNIEIQSSSSTRTMYVVRTSSRFYRTRLQHVLQTWISLVSQHAYFVTDKLLPSISHDHLILTDEICGQDKHAMDTLCCKTAHDFKLFHRHLTNYDWFCHFDDDQYVNTRKLEEYLSTLDSNRPYYIGRNSWAKALARRKEPFPYSFWFATLGAGVCLSKPLVRLLQPYTQNISQFVNGCLKENYHDDIYLGFLIFGYLNITLTKNNQFHSHLEKDFYNDKQKFLETFNEQITFGFGLPNYYPVFLPNLYESRLDRYRLRSLHCLLNPHIDECQMRIHKLVLNVTKSFR</sequence>
<gene>
    <name evidence="12" type="ORF">GIL414_LOCUS46585</name>
</gene>
<organism evidence="12 13">
    <name type="scientific">Rotaria magnacalcarata</name>
    <dbReference type="NCBI Taxonomy" id="392030"/>
    <lineage>
        <taxon>Eukaryota</taxon>
        <taxon>Metazoa</taxon>
        <taxon>Spiralia</taxon>
        <taxon>Gnathifera</taxon>
        <taxon>Rotifera</taxon>
        <taxon>Eurotatoria</taxon>
        <taxon>Bdelloidea</taxon>
        <taxon>Philodinida</taxon>
        <taxon>Philodinidae</taxon>
        <taxon>Rotaria</taxon>
    </lineage>
</organism>
<evidence type="ECO:0000256" key="5">
    <source>
        <dbReference type="ARBA" id="ARBA00022692"/>
    </source>
</evidence>
<dbReference type="AlphaFoldDB" id="A0A8S3BAG3"/>
<feature type="non-terminal residue" evidence="12">
    <location>
        <position position="1"/>
    </location>
</feature>
<evidence type="ECO:0000256" key="10">
    <source>
        <dbReference type="SAM" id="Phobius"/>
    </source>
</evidence>
<evidence type="ECO:0000256" key="8">
    <source>
        <dbReference type="ARBA" id="ARBA00023136"/>
    </source>
</evidence>
<evidence type="ECO:0000256" key="1">
    <source>
        <dbReference type="ARBA" id="ARBA00004606"/>
    </source>
</evidence>